<gene>
    <name evidence="2" type="ORF">DEIGR_200060</name>
</gene>
<evidence type="ECO:0000256" key="1">
    <source>
        <dbReference type="SAM" id="MobiDB-lite"/>
    </source>
</evidence>
<protein>
    <submittedName>
        <fullName evidence="2">Uncharacterized protein</fullName>
    </submittedName>
</protein>
<feature type="region of interest" description="Disordered" evidence="1">
    <location>
        <begin position="119"/>
        <end position="139"/>
    </location>
</feature>
<organism evidence="2 3">
    <name type="scientific">Deinococcus grandis</name>
    <dbReference type="NCBI Taxonomy" id="57498"/>
    <lineage>
        <taxon>Bacteria</taxon>
        <taxon>Thermotogati</taxon>
        <taxon>Deinococcota</taxon>
        <taxon>Deinococci</taxon>
        <taxon>Deinococcales</taxon>
        <taxon>Deinococcaceae</taxon>
        <taxon>Deinococcus</taxon>
    </lineage>
</organism>
<dbReference type="Proteomes" id="UP000056209">
    <property type="component" value="Unassembled WGS sequence"/>
</dbReference>
<dbReference type="EMBL" id="BCMS01000002">
    <property type="protein sequence ID" value="GAQ23206.1"/>
    <property type="molecule type" value="Genomic_DNA"/>
</dbReference>
<comment type="caution">
    <text evidence="2">The sequence shown here is derived from an EMBL/GenBank/DDBJ whole genome shotgun (WGS) entry which is preliminary data.</text>
</comment>
<keyword evidence="3" id="KW-1185">Reference proteome</keyword>
<feature type="compositionally biased region" description="Acidic residues" evidence="1">
    <location>
        <begin position="129"/>
        <end position="139"/>
    </location>
</feature>
<accession>A0A117DPC4</accession>
<proteinExistence type="predicted"/>
<reference evidence="3" key="1">
    <citation type="submission" date="2015-11" db="EMBL/GenBank/DDBJ databases">
        <title>Draft Genome Sequence of the Radioresistant Bacterium Deinococcus grandis, Isolated from Freshwater Fish in Japan.</title>
        <authorList>
            <person name="Satoh K."/>
            <person name="Onodera T."/>
            <person name="Omoso K."/>
            <person name="Takeda-Yano K."/>
            <person name="Katayama T."/>
            <person name="Oono Y."/>
            <person name="Narumi I."/>
        </authorList>
    </citation>
    <scope>NUCLEOTIDE SEQUENCE [LARGE SCALE GENOMIC DNA]</scope>
    <source>
        <strain evidence="3">ATCC 43672</strain>
    </source>
</reference>
<sequence>MLHAWEHIGQVAQQEDRTGAVLDIGLMDFDRHDESQGVDEQVTLTAIDFLSTVVAAGSTGFGRFHRSAVDDRGAGGRWATLMLTDELSQGGVECLPDTMNSPQTVIVVDRLPWREVVWRRPPSDSAPQDGEDPVQDLSQ</sequence>
<dbReference type="AlphaFoldDB" id="A0A117DPC4"/>
<evidence type="ECO:0000313" key="3">
    <source>
        <dbReference type="Proteomes" id="UP000056209"/>
    </source>
</evidence>
<evidence type="ECO:0000313" key="2">
    <source>
        <dbReference type="EMBL" id="GAQ23206.1"/>
    </source>
</evidence>
<name>A0A117DPC4_9DEIO</name>